<reference evidence="1 2" key="2">
    <citation type="submission" date="2016-08" db="EMBL/GenBank/DDBJ databases">
        <title>Pervasive Adenine N6-methylation of Active Genes in Fungi.</title>
        <authorList>
            <consortium name="DOE Joint Genome Institute"/>
            <person name="Mondo S.J."/>
            <person name="Dannebaum R.O."/>
            <person name="Kuo R.C."/>
            <person name="Labutti K."/>
            <person name="Haridas S."/>
            <person name="Kuo A."/>
            <person name="Salamov A."/>
            <person name="Ahrendt S.R."/>
            <person name="Lipzen A."/>
            <person name="Sullivan W."/>
            <person name="Andreopoulos W.B."/>
            <person name="Clum A."/>
            <person name="Lindquist E."/>
            <person name="Daum C."/>
            <person name="Ramamoorthy G.K."/>
            <person name="Gryganskyi A."/>
            <person name="Culley D."/>
            <person name="Magnuson J.K."/>
            <person name="James T.Y."/>
            <person name="O'Malley M.A."/>
            <person name="Stajich J.E."/>
            <person name="Spatafora J.W."/>
            <person name="Visel A."/>
            <person name="Grigoriev I.V."/>
        </authorList>
    </citation>
    <scope>NUCLEOTIDE SEQUENCE [LARGE SCALE GENOMIC DNA]</scope>
    <source>
        <strain evidence="2">finn</strain>
    </source>
</reference>
<reference evidence="1 2" key="1">
    <citation type="submission" date="2016-08" db="EMBL/GenBank/DDBJ databases">
        <title>Genomes of anaerobic fungi encode conserved fungal cellulosomes for biomass hydrolysis.</title>
        <authorList>
            <consortium name="DOE Joint Genome Institute"/>
            <person name="Haitjema C.H."/>
            <person name="Gilmore S.P."/>
            <person name="Henske J.K."/>
            <person name="Solomon K.V."/>
            <person name="De Groot R."/>
            <person name="Kuo A."/>
            <person name="Mondo S.J."/>
            <person name="Salamov A.A."/>
            <person name="Labutti K."/>
            <person name="Zhao Z."/>
            <person name="Chiniquy J."/>
            <person name="Barry K."/>
            <person name="Brewer H.M."/>
            <person name="Purvine S.O."/>
            <person name="Wright A.T."/>
            <person name="Boxma B."/>
            <person name="Van Alen T."/>
            <person name="Hackstein J.H."/>
            <person name="Baker S.E."/>
            <person name="Grigoriev I.V."/>
            <person name="O'Malley M.A."/>
        </authorList>
    </citation>
    <scope>NUCLEOTIDE SEQUENCE [LARGE SCALE GENOMIC DNA]</scope>
    <source>
        <strain evidence="2">finn</strain>
    </source>
</reference>
<dbReference type="AlphaFoldDB" id="A0A1Y1UVW9"/>
<protein>
    <submittedName>
        <fullName evidence="1">Uncharacterized protein</fullName>
    </submittedName>
</protein>
<dbReference type="EMBL" id="MCFH01000070">
    <property type="protein sequence ID" value="ORX42164.1"/>
    <property type="molecule type" value="Genomic_DNA"/>
</dbReference>
<evidence type="ECO:0000313" key="1">
    <source>
        <dbReference type="EMBL" id="ORX42164.1"/>
    </source>
</evidence>
<keyword evidence="2" id="KW-1185">Reference proteome</keyword>
<dbReference type="STRING" id="1754191.A0A1Y1UVW9"/>
<accession>A0A1Y1UVW9</accession>
<dbReference type="Proteomes" id="UP000193719">
    <property type="component" value="Unassembled WGS sequence"/>
</dbReference>
<evidence type="ECO:0000313" key="2">
    <source>
        <dbReference type="Proteomes" id="UP000193719"/>
    </source>
</evidence>
<organism evidence="1 2">
    <name type="scientific">Piromyces finnis</name>
    <dbReference type="NCBI Taxonomy" id="1754191"/>
    <lineage>
        <taxon>Eukaryota</taxon>
        <taxon>Fungi</taxon>
        <taxon>Fungi incertae sedis</taxon>
        <taxon>Chytridiomycota</taxon>
        <taxon>Chytridiomycota incertae sedis</taxon>
        <taxon>Neocallimastigomycetes</taxon>
        <taxon>Neocallimastigales</taxon>
        <taxon>Neocallimastigaceae</taxon>
        <taxon>Piromyces</taxon>
    </lineage>
</organism>
<gene>
    <name evidence="1" type="ORF">BCR36DRAFT_374748</name>
</gene>
<sequence>MFFKKYRKNTIHCSLSLTGGFPIAQTVIYCYNDTTEDEIISFLYRCIKCDQNILFILIKPENLSRRKKSILIELLKELYSSDPKKMVSCLLFIYTEGNKTDEAIIEIKKLPYHKYYDYKLMKRRLFSNVIVYSSSISGLGKSTLIKNDFKNKILNIHMLFPFSGQRIALHIDLYYSEQLEVLREFLYEFLILKCYSVNEKKIYYNQELTHNQQKGDIKIEDAKEKAALYLTNKKIFQFEKIRPSLVLINEDDDNEVGHLMAVYHLDYTTKRGNLIDYNNLKPRDFLIELKKVLNLLNPIDEMDKESPREFNKKKLENLSDIVKSYVFTADNL</sequence>
<proteinExistence type="predicted"/>
<comment type="caution">
    <text evidence="1">The sequence shown here is derived from an EMBL/GenBank/DDBJ whole genome shotgun (WGS) entry which is preliminary data.</text>
</comment>
<name>A0A1Y1UVW9_9FUNG</name>